<dbReference type="InterPro" id="IPR015895">
    <property type="entry name" value="4pyrrol_synth_GluRdtase_N"/>
</dbReference>
<feature type="domain" description="Tetrapyrrole biosynthesis glutamyl-tRNA reductase dimerisation" evidence="14">
    <location>
        <begin position="335"/>
        <end position="433"/>
    </location>
</feature>
<keyword evidence="6 8" id="KW-0627">Porphyrin biosynthesis</keyword>
<dbReference type="PIRSF" id="PIRSF000445">
    <property type="entry name" value="4pyrrol_synth_GluRdtase"/>
    <property type="match status" value="1"/>
</dbReference>
<evidence type="ECO:0000256" key="2">
    <source>
        <dbReference type="ARBA" id="ARBA00005916"/>
    </source>
</evidence>
<evidence type="ECO:0000259" key="14">
    <source>
        <dbReference type="Pfam" id="PF00745"/>
    </source>
</evidence>
<dbReference type="Pfam" id="PF01488">
    <property type="entry name" value="Shikimate_DH"/>
    <property type="match status" value="1"/>
</dbReference>
<dbReference type="NCBIfam" id="TIGR01035">
    <property type="entry name" value="hemA"/>
    <property type="match status" value="1"/>
</dbReference>
<feature type="binding site" evidence="8 10">
    <location>
        <begin position="129"/>
        <end position="131"/>
    </location>
    <ligand>
        <name>substrate</name>
    </ligand>
</feature>
<dbReference type="STRING" id="1237085.Ngar_c23070"/>
<reference evidence="17 18" key="1">
    <citation type="journal article" date="2012" name="Environ. Microbiol.">
        <title>The genome of the ammonia-oxidizing Candidatus Nitrososphaera gargensis: insights into metabolic versatility and environmental adaptations.</title>
        <authorList>
            <person name="Spang A."/>
            <person name="Poehlein A."/>
            <person name="Offre P."/>
            <person name="Zumbragel S."/>
            <person name="Haider S."/>
            <person name="Rychlik N."/>
            <person name="Nowka B."/>
            <person name="Schmeisser C."/>
            <person name="Lebedeva E.V."/>
            <person name="Rattei T."/>
            <person name="Bohm C."/>
            <person name="Schmid M."/>
            <person name="Galushko A."/>
            <person name="Hatzenpichler R."/>
            <person name="Weinmaier T."/>
            <person name="Daniel R."/>
            <person name="Schleper C."/>
            <person name="Spieck E."/>
            <person name="Streit W."/>
            <person name="Wagner M."/>
        </authorList>
    </citation>
    <scope>NUCLEOTIDE SEQUENCE [LARGE SCALE GENOMIC DNA]</scope>
    <source>
        <strain evidence="18">Ga9.2</strain>
    </source>
</reference>
<dbReference type="FunFam" id="3.30.460.30:FF:000001">
    <property type="entry name" value="Glutamyl-tRNA reductase"/>
    <property type="match status" value="1"/>
</dbReference>
<accession>K0IJD3</accession>
<evidence type="ECO:0000256" key="13">
    <source>
        <dbReference type="RuleBase" id="RU000584"/>
    </source>
</evidence>
<feature type="site" description="Important for activity" evidence="8 12">
    <location>
        <position position="114"/>
    </location>
</feature>
<dbReference type="PATRIC" id="fig|1237085.11.peg.2282"/>
<evidence type="ECO:0000256" key="5">
    <source>
        <dbReference type="ARBA" id="ARBA00023002"/>
    </source>
</evidence>
<protein>
    <recommendedName>
        <fullName evidence="3 8">Glutamyl-tRNA reductase</fullName>
        <shortName evidence="8">GluTR</shortName>
        <ecNumber evidence="3 8">1.2.1.70</ecNumber>
    </recommendedName>
</protein>
<dbReference type="Pfam" id="PF05201">
    <property type="entry name" value="GlutR_N"/>
    <property type="match status" value="1"/>
</dbReference>
<dbReference type="HOGENOM" id="CLU_035113_2_2_2"/>
<evidence type="ECO:0000313" key="17">
    <source>
        <dbReference type="EMBL" id="AFU59233.1"/>
    </source>
</evidence>
<dbReference type="GO" id="GO:0050661">
    <property type="term" value="F:NADP binding"/>
    <property type="evidence" value="ECO:0007669"/>
    <property type="project" value="InterPro"/>
</dbReference>
<comment type="miscellaneous">
    <text evidence="8">During catalysis, the active site Cys acts as a nucleophile attacking the alpha-carbonyl group of tRNA-bound glutamate with the formation of a thioester intermediate between enzyme and glutamate, and the concomitant release of tRNA(Glu). The thioester intermediate is finally reduced by direct hydride transfer from NADPH, to form the product GSA.</text>
</comment>
<dbReference type="InterPro" id="IPR015896">
    <property type="entry name" value="4pyrrol_synth_GluRdtase_dimer"/>
</dbReference>
<dbReference type="SUPFAM" id="SSF51735">
    <property type="entry name" value="NAD(P)-binding Rossmann-fold domains"/>
    <property type="match status" value="1"/>
</dbReference>
<comment type="subunit">
    <text evidence="8">Homodimer.</text>
</comment>
<evidence type="ECO:0000256" key="10">
    <source>
        <dbReference type="PIRSR" id="PIRSR000445-2"/>
    </source>
</evidence>
<comment type="similarity">
    <text evidence="2 8 13">Belongs to the glutamyl-tRNA reductase family.</text>
</comment>
<evidence type="ECO:0000256" key="8">
    <source>
        <dbReference type="HAMAP-Rule" id="MF_00087"/>
    </source>
</evidence>
<evidence type="ECO:0000256" key="4">
    <source>
        <dbReference type="ARBA" id="ARBA00022857"/>
    </source>
</evidence>
<dbReference type="FunFam" id="3.40.50.720:FF:000031">
    <property type="entry name" value="Glutamyl-tRNA reductase"/>
    <property type="match status" value="1"/>
</dbReference>
<dbReference type="SUPFAM" id="SSF69742">
    <property type="entry name" value="Glutamyl tRNA-reductase catalytic, N-terminal domain"/>
    <property type="match status" value="1"/>
</dbReference>
<sequence>MTTAAIKAAPSPTSSPTVAPVHIVNARVTYRNAPIHLLEKFTFKDIDGAHKAFLKKAGFEECVILQTCNRIEVFAASKNPDEGRLLEEWASAVGLPEKDFANVEVSRGREAVMHLMKLTSGLDSLVVGEDQILGQVRRAVEFSRSGRYASANLSLIFDRALKVGSRVRTATGINRGNVSIASVAVNLAEEYFDDLKSKTIMLIGTGEAASLVAKVLKKRNVNFMVTSRAPERARSFAETVAGTPIPFDSALEMLRKVDLIFTATVAPYRLLTFNRIENAMKNNRRQGMMIFDLSNPRTVDEKVATIHGVKLVNMDQIAELVGKNMRSRMKEISSAEKLIEDEMKSVDMMMKRMKAEPVVVSVFKNVDTIRERELKKALAMLGKKLGPEETKIVEQLSYAIVEGILSTPMNNLRKVTEEGESEELMKIVAKLFKYEEKQQQ</sequence>
<feature type="domain" description="Quinate/shikimate 5-dehydrogenase/glutamyl-tRNA reductase" evidence="15">
    <location>
        <begin position="187"/>
        <end position="319"/>
    </location>
</feature>
<dbReference type="AlphaFoldDB" id="K0IJD3"/>
<keyword evidence="4 8" id="KW-0521">NADP</keyword>
<comment type="function">
    <text evidence="8">Catalyzes the NADPH-dependent reduction of glutamyl-tRNA(Glu) to glutamate 1-semialdehyde (GSA).</text>
</comment>
<keyword evidence="5 8" id="KW-0560">Oxidoreductase</keyword>
<comment type="pathway">
    <text evidence="1 8 13">Porphyrin-containing compound metabolism; protoporphyrin-IX biosynthesis; 5-aminolevulinate from L-glutamyl-tRNA(Glu): step 1/2.</text>
</comment>
<dbReference type="SUPFAM" id="SSF69075">
    <property type="entry name" value="Glutamyl tRNA-reductase dimerization domain"/>
    <property type="match status" value="1"/>
</dbReference>
<dbReference type="EMBL" id="CP002408">
    <property type="protein sequence ID" value="AFU59233.1"/>
    <property type="molecule type" value="Genomic_DNA"/>
</dbReference>
<comment type="catalytic activity">
    <reaction evidence="7 8 13">
        <text>(S)-4-amino-5-oxopentanoate + tRNA(Glu) + NADP(+) = L-glutamyl-tRNA(Glu) + NADPH + H(+)</text>
        <dbReference type="Rhea" id="RHEA:12344"/>
        <dbReference type="Rhea" id="RHEA-COMP:9663"/>
        <dbReference type="Rhea" id="RHEA-COMP:9680"/>
        <dbReference type="ChEBI" id="CHEBI:15378"/>
        <dbReference type="ChEBI" id="CHEBI:57501"/>
        <dbReference type="ChEBI" id="CHEBI:57783"/>
        <dbReference type="ChEBI" id="CHEBI:58349"/>
        <dbReference type="ChEBI" id="CHEBI:78442"/>
        <dbReference type="ChEBI" id="CHEBI:78520"/>
        <dbReference type="EC" id="1.2.1.70"/>
    </reaction>
</comment>
<dbReference type="InterPro" id="IPR006151">
    <property type="entry name" value="Shikm_DH/Glu-tRNA_Rdtase"/>
</dbReference>
<dbReference type="HAMAP" id="MF_00087">
    <property type="entry name" value="Glu_tRNA_reductase"/>
    <property type="match status" value="1"/>
</dbReference>
<evidence type="ECO:0000313" key="18">
    <source>
        <dbReference type="Proteomes" id="UP000008037"/>
    </source>
</evidence>
<feature type="active site" description="Nucleophile" evidence="8 9">
    <location>
        <position position="68"/>
    </location>
</feature>
<evidence type="ECO:0000259" key="15">
    <source>
        <dbReference type="Pfam" id="PF01488"/>
    </source>
</evidence>
<proteinExistence type="inferred from homology"/>
<dbReference type="GeneID" id="13796170"/>
<evidence type="ECO:0000256" key="7">
    <source>
        <dbReference type="ARBA" id="ARBA00047464"/>
    </source>
</evidence>
<dbReference type="PANTHER" id="PTHR43013">
    <property type="entry name" value="GLUTAMYL-TRNA REDUCTASE"/>
    <property type="match status" value="1"/>
</dbReference>
<evidence type="ECO:0000256" key="3">
    <source>
        <dbReference type="ARBA" id="ARBA00012970"/>
    </source>
</evidence>
<gene>
    <name evidence="8 17" type="primary">hemA</name>
    <name evidence="17" type="ordered locus">Ngar_c23070</name>
</gene>
<organism evidence="17 18">
    <name type="scientific">Nitrososphaera gargensis (strain Ga9.2)</name>
    <dbReference type="NCBI Taxonomy" id="1237085"/>
    <lineage>
        <taxon>Archaea</taxon>
        <taxon>Nitrososphaerota</taxon>
        <taxon>Nitrososphaeria</taxon>
        <taxon>Nitrososphaerales</taxon>
        <taxon>Nitrososphaeraceae</taxon>
        <taxon>Nitrososphaera</taxon>
    </lineage>
</organism>
<dbReference type="GO" id="GO:0008883">
    <property type="term" value="F:glutamyl-tRNA reductase activity"/>
    <property type="evidence" value="ECO:0007669"/>
    <property type="project" value="UniProtKB-UniRule"/>
</dbReference>
<evidence type="ECO:0000256" key="9">
    <source>
        <dbReference type="PIRSR" id="PIRSR000445-1"/>
    </source>
</evidence>
<feature type="binding site" evidence="8 11">
    <location>
        <begin position="204"/>
        <end position="209"/>
    </location>
    <ligand>
        <name>NADP(+)</name>
        <dbReference type="ChEBI" id="CHEBI:58349"/>
    </ligand>
</feature>
<dbReference type="UniPathway" id="UPA00251">
    <property type="reaction ID" value="UER00316"/>
</dbReference>
<dbReference type="CDD" id="cd05213">
    <property type="entry name" value="NAD_bind_Glutamyl_tRNA_reduct"/>
    <property type="match status" value="1"/>
</dbReference>
<dbReference type="EC" id="1.2.1.70" evidence="3 8"/>
<dbReference type="OrthoDB" id="4562at2157"/>
<evidence type="ECO:0000256" key="11">
    <source>
        <dbReference type="PIRSR" id="PIRSR000445-3"/>
    </source>
</evidence>
<comment type="domain">
    <text evidence="8">Possesses an unusual extended V-shaped dimeric structure with each monomer consisting of three distinct domains arranged along a curved 'spinal' alpha-helix. The N-terminal catalytic domain specifically recognizes the glutamate moiety of the substrate. The second domain is the NADPH-binding domain, and the third C-terminal domain is responsible for dimerization.</text>
</comment>
<dbReference type="Gene3D" id="3.30.460.30">
    <property type="entry name" value="Glutamyl-tRNA reductase, N-terminal domain"/>
    <property type="match status" value="1"/>
</dbReference>
<feature type="binding site" evidence="8 10">
    <location>
        <begin position="67"/>
        <end position="70"/>
    </location>
    <ligand>
        <name>substrate</name>
    </ligand>
</feature>
<dbReference type="KEGG" id="nga:Ngar_c23070"/>
<feature type="binding site" evidence="8 10">
    <location>
        <position position="135"/>
    </location>
    <ligand>
        <name>substrate</name>
    </ligand>
</feature>
<evidence type="ECO:0000256" key="1">
    <source>
        <dbReference type="ARBA" id="ARBA00005059"/>
    </source>
</evidence>
<dbReference type="InParanoid" id="K0IJD3"/>
<dbReference type="PROSITE" id="PS00747">
    <property type="entry name" value="GLUTR"/>
    <property type="match status" value="1"/>
</dbReference>
<dbReference type="PANTHER" id="PTHR43013:SF1">
    <property type="entry name" value="GLUTAMYL-TRNA REDUCTASE"/>
    <property type="match status" value="1"/>
</dbReference>
<evidence type="ECO:0000256" key="6">
    <source>
        <dbReference type="ARBA" id="ARBA00023244"/>
    </source>
</evidence>
<name>K0IJD3_NITGG</name>
<dbReference type="InterPro" id="IPR018214">
    <property type="entry name" value="GluRdtase_CS"/>
</dbReference>
<dbReference type="InterPro" id="IPR036343">
    <property type="entry name" value="GluRdtase_N_sf"/>
</dbReference>
<dbReference type="InterPro" id="IPR036291">
    <property type="entry name" value="NAD(P)-bd_dom_sf"/>
</dbReference>
<evidence type="ECO:0000256" key="12">
    <source>
        <dbReference type="PIRSR" id="PIRSR000445-4"/>
    </source>
</evidence>
<feature type="domain" description="Glutamyl-tRNA reductase N-terminal" evidence="16">
    <location>
        <begin position="28"/>
        <end position="171"/>
    </location>
</feature>
<dbReference type="InterPro" id="IPR000343">
    <property type="entry name" value="4pyrrol_synth_GluRdtase"/>
</dbReference>
<dbReference type="InterPro" id="IPR036453">
    <property type="entry name" value="GluRdtase_dimer_dom_sf"/>
</dbReference>
<dbReference type="Proteomes" id="UP000008037">
    <property type="component" value="Chromosome"/>
</dbReference>
<dbReference type="Pfam" id="PF00745">
    <property type="entry name" value="GlutR_dimer"/>
    <property type="match status" value="1"/>
</dbReference>
<dbReference type="FunCoup" id="K0IJD3">
    <property type="interactions" value="68"/>
</dbReference>
<evidence type="ECO:0000259" key="16">
    <source>
        <dbReference type="Pfam" id="PF05201"/>
    </source>
</evidence>
<keyword evidence="18" id="KW-1185">Reference proteome</keyword>
<dbReference type="GO" id="GO:0019353">
    <property type="term" value="P:protoporphyrinogen IX biosynthetic process from glutamate"/>
    <property type="evidence" value="ECO:0007669"/>
    <property type="project" value="TreeGrafter"/>
</dbReference>
<dbReference type="Gene3D" id="3.40.50.720">
    <property type="entry name" value="NAD(P)-binding Rossmann-like Domain"/>
    <property type="match status" value="1"/>
</dbReference>
<feature type="binding site" evidence="8 10">
    <location>
        <position position="124"/>
    </location>
    <ligand>
        <name>substrate</name>
    </ligand>
</feature>
<dbReference type="RefSeq" id="WP_015019768.1">
    <property type="nucleotide sequence ID" value="NC_018719.1"/>
</dbReference>